<dbReference type="AlphaFoldDB" id="A0AAN6S108"/>
<name>A0AAN6S108_9PEZI</name>
<proteinExistence type="predicted"/>
<protein>
    <submittedName>
        <fullName evidence="2">Uncharacterized protein</fullName>
    </submittedName>
</protein>
<organism evidence="2 3">
    <name type="scientific">Diplogelasinospora grovesii</name>
    <dbReference type="NCBI Taxonomy" id="303347"/>
    <lineage>
        <taxon>Eukaryota</taxon>
        <taxon>Fungi</taxon>
        <taxon>Dikarya</taxon>
        <taxon>Ascomycota</taxon>
        <taxon>Pezizomycotina</taxon>
        <taxon>Sordariomycetes</taxon>
        <taxon>Sordariomycetidae</taxon>
        <taxon>Sordariales</taxon>
        <taxon>Diplogelasinosporaceae</taxon>
        <taxon>Diplogelasinospora</taxon>
    </lineage>
</organism>
<dbReference type="Proteomes" id="UP001303473">
    <property type="component" value="Unassembled WGS sequence"/>
</dbReference>
<keyword evidence="1" id="KW-1133">Transmembrane helix</keyword>
<evidence type="ECO:0000313" key="2">
    <source>
        <dbReference type="EMBL" id="KAK3937247.1"/>
    </source>
</evidence>
<evidence type="ECO:0000256" key="1">
    <source>
        <dbReference type="SAM" id="Phobius"/>
    </source>
</evidence>
<dbReference type="EMBL" id="MU853859">
    <property type="protein sequence ID" value="KAK3937247.1"/>
    <property type="molecule type" value="Genomic_DNA"/>
</dbReference>
<gene>
    <name evidence="2" type="ORF">QBC46DRAFT_12713</name>
</gene>
<keyword evidence="1" id="KW-0812">Transmembrane</keyword>
<accession>A0AAN6S108</accession>
<feature type="transmembrane region" description="Helical" evidence="1">
    <location>
        <begin position="50"/>
        <end position="72"/>
    </location>
</feature>
<keyword evidence="1" id="KW-0472">Membrane</keyword>
<reference evidence="3" key="1">
    <citation type="journal article" date="2023" name="Mol. Phylogenet. Evol.">
        <title>Genome-scale phylogeny and comparative genomics of the fungal order Sordariales.</title>
        <authorList>
            <person name="Hensen N."/>
            <person name="Bonometti L."/>
            <person name="Westerberg I."/>
            <person name="Brannstrom I.O."/>
            <person name="Guillou S."/>
            <person name="Cros-Aarteil S."/>
            <person name="Calhoun S."/>
            <person name="Haridas S."/>
            <person name="Kuo A."/>
            <person name="Mondo S."/>
            <person name="Pangilinan J."/>
            <person name="Riley R."/>
            <person name="LaButti K."/>
            <person name="Andreopoulos B."/>
            <person name="Lipzen A."/>
            <person name="Chen C."/>
            <person name="Yan M."/>
            <person name="Daum C."/>
            <person name="Ng V."/>
            <person name="Clum A."/>
            <person name="Steindorff A."/>
            <person name="Ohm R.A."/>
            <person name="Martin F."/>
            <person name="Silar P."/>
            <person name="Natvig D.O."/>
            <person name="Lalanne C."/>
            <person name="Gautier V."/>
            <person name="Ament-Velasquez S.L."/>
            <person name="Kruys A."/>
            <person name="Hutchinson M.I."/>
            <person name="Powell A.J."/>
            <person name="Barry K."/>
            <person name="Miller A.N."/>
            <person name="Grigoriev I.V."/>
            <person name="Debuchy R."/>
            <person name="Gladieux P."/>
            <person name="Hiltunen Thoren M."/>
            <person name="Johannesson H."/>
        </authorList>
    </citation>
    <scope>NUCLEOTIDE SEQUENCE [LARGE SCALE GENOMIC DNA]</scope>
    <source>
        <strain evidence="3">CBS 340.73</strain>
    </source>
</reference>
<evidence type="ECO:0000313" key="3">
    <source>
        <dbReference type="Proteomes" id="UP001303473"/>
    </source>
</evidence>
<sequence length="108" mass="12439">MLHLTHHIPHFTSFPSFSYHHRLDSNLLALGWMGIMALRSHDFVIPGRAFCSGFPSSLLLSLLSSYLGIIYVCVYNNLPLLLLCYTIVYMVYCWGIYIISYHLPGSYY</sequence>
<feature type="transmembrane region" description="Helical" evidence="1">
    <location>
        <begin position="78"/>
        <end position="99"/>
    </location>
</feature>
<keyword evidence="3" id="KW-1185">Reference proteome</keyword>
<comment type="caution">
    <text evidence="2">The sequence shown here is derived from an EMBL/GenBank/DDBJ whole genome shotgun (WGS) entry which is preliminary data.</text>
</comment>